<keyword evidence="6" id="KW-1185">Reference proteome</keyword>
<feature type="region of interest" description="Disordered" evidence="3">
    <location>
        <begin position="507"/>
        <end position="549"/>
    </location>
</feature>
<dbReference type="InterPro" id="IPR008271">
    <property type="entry name" value="Ser/Thr_kinase_AS"/>
</dbReference>
<dbReference type="PROSITE" id="PS50011">
    <property type="entry name" value="PROTEIN_KINASE_DOM"/>
    <property type="match status" value="1"/>
</dbReference>
<dbReference type="OrthoDB" id="1738954at2759"/>
<evidence type="ECO:0000313" key="6">
    <source>
        <dbReference type="Proteomes" id="UP000095023"/>
    </source>
</evidence>
<dbReference type="PROSITE" id="PS00108">
    <property type="entry name" value="PROTEIN_KINASE_ST"/>
    <property type="match status" value="1"/>
</dbReference>
<dbReference type="GO" id="GO:0005524">
    <property type="term" value="F:ATP binding"/>
    <property type="evidence" value="ECO:0007669"/>
    <property type="project" value="UniProtKB-KW"/>
</dbReference>
<dbReference type="SMART" id="SM00220">
    <property type="entry name" value="S_TKc"/>
    <property type="match status" value="1"/>
</dbReference>
<evidence type="ECO:0000256" key="1">
    <source>
        <dbReference type="ARBA" id="ARBA00022741"/>
    </source>
</evidence>
<evidence type="ECO:0000256" key="2">
    <source>
        <dbReference type="ARBA" id="ARBA00022840"/>
    </source>
</evidence>
<dbReference type="Proteomes" id="UP000095023">
    <property type="component" value="Unassembled WGS sequence"/>
</dbReference>
<gene>
    <name evidence="5" type="ORF">CANCADRAFT_110668</name>
</gene>
<dbReference type="PANTHER" id="PTHR24347">
    <property type="entry name" value="SERINE/THREONINE-PROTEIN KINASE"/>
    <property type="match status" value="1"/>
</dbReference>
<proteinExistence type="predicted"/>
<organism evidence="5 6">
    <name type="scientific">Tortispora caseinolytica NRRL Y-17796</name>
    <dbReference type="NCBI Taxonomy" id="767744"/>
    <lineage>
        <taxon>Eukaryota</taxon>
        <taxon>Fungi</taxon>
        <taxon>Dikarya</taxon>
        <taxon>Ascomycota</taxon>
        <taxon>Saccharomycotina</taxon>
        <taxon>Trigonopsidomycetes</taxon>
        <taxon>Trigonopsidales</taxon>
        <taxon>Trigonopsidaceae</taxon>
        <taxon>Tortispora</taxon>
    </lineage>
</organism>
<dbReference type="InterPro" id="IPR000719">
    <property type="entry name" value="Prot_kinase_dom"/>
</dbReference>
<keyword evidence="2" id="KW-0067">ATP-binding</keyword>
<protein>
    <recommendedName>
        <fullName evidence="4">Protein kinase domain-containing protein</fullName>
    </recommendedName>
</protein>
<dbReference type="FunFam" id="3.30.200.20:FF:000042">
    <property type="entry name" value="Aurora kinase A"/>
    <property type="match status" value="1"/>
</dbReference>
<reference evidence="6" key="1">
    <citation type="submission" date="2016-02" db="EMBL/GenBank/DDBJ databases">
        <title>Comparative genomics of biotechnologically important yeasts.</title>
        <authorList>
            <consortium name="DOE Joint Genome Institute"/>
            <person name="Riley R."/>
            <person name="Haridas S."/>
            <person name="Wolfe K.H."/>
            <person name="Lopes M.R."/>
            <person name="Hittinger C.T."/>
            <person name="Goker M."/>
            <person name="Salamov A."/>
            <person name="Wisecaver J."/>
            <person name="Long T.M."/>
            <person name="Aerts A.L."/>
            <person name="Barry K."/>
            <person name="Choi C."/>
            <person name="Clum A."/>
            <person name="Coughlan A.Y."/>
            <person name="Deshpande S."/>
            <person name="Douglass A.P."/>
            <person name="Hanson S.J."/>
            <person name="Klenk H.-P."/>
            <person name="Labutti K."/>
            <person name="Lapidus A."/>
            <person name="Lindquist E."/>
            <person name="Lipzen A."/>
            <person name="Meier-Kolthoff J.P."/>
            <person name="Ohm R.A."/>
            <person name="Otillar R.P."/>
            <person name="Pangilinan J."/>
            <person name="Peng Y."/>
            <person name="Rokas A."/>
            <person name="Rosa C.A."/>
            <person name="Scheuner C."/>
            <person name="Sibirny A.A."/>
            <person name="Slot J.C."/>
            <person name="Stielow J.B."/>
            <person name="Sun H."/>
            <person name="Kurtzman C.P."/>
            <person name="Blackwell M."/>
            <person name="Jeffries T.W."/>
            <person name="Grigoriev I.V."/>
        </authorList>
    </citation>
    <scope>NUCLEOTIDE SEQUENCE [LARGE SCALE GENOMIC DNA]</scope>
    <source>
        <strain evidence="6">NRRL Y-17796</strain>
    </source>
</reference>
<feature type="domain" description="Protein kinase" evidence="4">
    <location>
        <begin position="117"/>
        <end position="407"/>
    </location>
</feature>
<dbReference type="InterPro" id="IPR011009">
    <property type="entry name" value="Kinase-like_dom_sf"/>
</dbReference>
<dbReference type="AlphaFoldDB" id="A0A1E4TGD6"/>
<dbReference type="Gene3D" id="1.10.510.10">
    <property type="entry name" value="Transferase(Phosphotransferase) domain 1"/>
    <property type="match status" value="1"/>
</dbReference>
<sequence length="549" mass="62492">MQKFKKLLKHKKEDSIMLDGRDPLDIDAVSLTQEKAALDEDFAMENPKRIDGKSVGYWNAEPASEIPNSPGIVEEVRTARNSRSSRSSKTYEYAVSQLMSPTTRKSHPEIYPGIEEWQIMNKMGEGAFSTVYRARHLVTKEEIAIKIVQKKKLTRAQRQAILKEVNIMRHIDSPNVIKLKGFKESPDYYYVLLELAPGGELFHQIVRLTYFSEDLSRHVIIQVAHAIRHLHEECGVVHRDIKPENILFYPIDMIPHSGDTPKVQLAYDDLGKADEGGFKQGVGGGTIGVVKVADFGLSKVIWDLQTMTPCGTVGYTAPEIVRDEKYSKAVDMWALGCVLYTMLCGFPPFYDESIEALTKKVATGQYTFLSPWWDHISKSAKDLVSHLLTVDPEKRYTVNEFLNHPWITKSQEPTQPAVDAPLEAREAIIETENGSLSRVSTLFEEEREKRQRIDWTPGSASLRDGFDISYAVHRIEEEKRRRARYGSQPGLFDLEGLNEEEEDFELVGDTNKMGPPNTKKKGHFDLNISQSTILERRRQHRTKEMPVQA</sequence>
<keyword evidence="1" id="KW-0547">Nucleotide-binding</keyword>
<accession>A0A1E4TGD6</accession>
<dbReference type="SUPFAM" id="SSF56112">
    <property type="entry name" value="Protein kinase-like (PK-like)"/>
    <property type="match status" value="1"/>
</dbReference>
<evidence type="ECO:0000256" key="3">
    <source>
        <dbReference type="SAM" id="MobiDB-lite"/>
    </source>
</evidence>
<name>A0A1E4TGD6_9ASCO</name>
<dbReference type="EMBL" id="KV453842">
    <property type="protein sequence ID" value="ODV90767.1"/>
    <property type="molecule type" value="Genomic_DNA"/>
</dbReference>
<dbReference type="GO" id="GO:0004672">
    <property type="term" value="F:protein kinase activity"/>
    <property type="evidence" value="ECO:0007669"/>
    <property type="project" value="InterPro"/>
</dbReference>
<evidence type="ECO:0000259" key="4">
    <source>
        <dbReference type="PROSITE" id="PS50011"/>
    </source>
</evidence>
<dbReference type="Pfam" id="PF00069">
    <property type="entry name" value="Pkinase"/>
    <property type="match status" value="1"/>
</dbReference>
<dbReference type="Gene3D" id="3.30.200.20">
    <property type="entry name" value="Phosphorylase Kinase, domain 1"/>
    <property type="match status" value="1"/>
</dbReference>
<evidence type="ECO:0000313" key="5">
    <source>
        <dbReference type="EMBL" id="ODV90767.1"/>
    </source>
</evidence>